<dbReference type="Proteomes" id="UP000052008">
    <property type="component" value="Unassembled WGS sequence"/>
</dbReference>
<protein>
    <submittedName>
        <fullName evidence="2">Uncharacterized protein</fullName>
    </submittedName>
</protein>
<keyword evidence="1" id="KW-0812">Transmembrane</keyword>
<gene>
    <name evidence="2" type="ORF">AMJ39_00405</name>
</gene>
<evidence type="ECO:0000313" key="2">
    <source>
        <dbReference type="EMBL" id="KPJ54426.1"/>
    </source>
</evidence>
<name>A0A0S7WWA1_UNCT6</name>
<feature type="transmembrane region" description="Helical" evidence="1">
    <location>
        <begin position="185"/>
        <end position="209"/>
    </location>
</feature>
<organism evidence="2 3">
    <name type="scientific">candidate division TA06 bacterium DG_24</name>
    <dbReference type="NCBI Taxonomy" id="1703770"/>
    <lineage>
        <taxon>Bacteria</taxon>
        <taxon>Bacteria division TA06</taxon>
    </lineage>
</organism>
<feature type="transmembrane region" description="Helical" evidence="1">
    <location>
        <begin position="109"/>
        <end position="130"/>
    </location>
</feature>
<accession>A0A0S7WWA1</accession>
<sequence length="218" mass="24113">MQRQIPLGIAFFAGLFGTSLYFTPHPAMETANQTLLAWLRLIYTFAMLLGIFSITRLHVTKLRQRKTGWWYSAVVIIGLFAMILAGRPWDLDGRGLQEGTPFMWIFQNIQVPMDSTMFSLLAFFIASAAFRTFRARTPEATLLLVAAVMVMLGRVPLGHLLTSWLPEQVGIPALTDWILTVPNLAAKRGIMIGVGLGSISTALKVILGIERTYLGGGK</sequence>
<feature type="transmembrane region" description="Helical" evidence="1">
    <location>
        <begin position="35"/>
        <end position="57"/>
    </location>
</feature>
<keyword evidence="1" id="KW-1133">Transmembrane helix</keyword>
<dbReference type="STRING" id="1703770.AMJ39_00405"/>
<feature type="transmembrane region" description="Helical" evidence="1">
    <location>
        <begin position="142"/>
        <end position="165"/>
    </location>
</feature>
<dbReference type="EMBL" id="LIZS01000002">
    <property type="protein sequence ID" value="KPJ54426.1"/>
    <property type="molecule type" value="Genomic_DNA"/>
</dbReference>
<feature type="transmembrane region" description="Helical" evidence="1">
    <location>
        <begin position="69"/>
        <end position="89"/>
    </location>
</feature>
<keyword evidence="1" id="KW-0472">Membrane</keyword>
<dbReference type="AlphaFoldDB" id="A0A0S7WWA1"/>
<proteinExistence type="predicted"/>
<evidence type="ECO:0000256" key="1">
    <source>
        <dbReference type="SAM" id="Phobius"/>
    </source>
</evidence>
<feature type="transmembrane region" description="Helical" evidence="1">
    <location>
        <begin position="7"/>
        <end position="23"/>
    </location>
</feature>
<comment type="caution">
    <text evidence="2">The sequence shown here is derived from an EMBL/GenBank/DDBJ whole genome shotgun (WGS) entry which is preliminary data.</text>
</comment>
<reference evidence="2 3" key="1">
    <citation type="journal article" date="2015" name="Microbiome">
        <title>Genomic resolution of linkages in carbon, nitrogen, and sulfur cycling among widespread estuary sediment bacteria.</title>
        <authorList>
            <person name="Baker B.J."/>
            <person name="Lazar C.S."/>
            <person name="Teske A.P."/>
            <person name="Dick G.J."/>
        </authorList>
    </citation>
    <scope>NUCLEOTIDE SEQUENCE [LARGE SCALE GENOMIC DNA]</scope>
    <source>
        <strain evidence="2">DG_24</strain>
    </source>
</reference>
<evidence type="ECO:0000313" key="3">
    <source>
        <dbReference type="Proteomes" id="UP000052008"/>
    </source>
</evidence>